<dbReference type="PANTHER" id="PTHR43829:SF9">
    <property type="entry name" value="AQUAPORIN-9"/>
    <property type="match status" value="1"/>
</dbReference>
<organism evidence="10 13">
    <name type="scientific">Gallibacterium anatis</name>
    <dbReference type="NCBI Taxonomy" id="750"/>
    <lineage>
        <taxon>Bacteria</taxon>
        <taxon>Pseudomonadati</taxon>
        <taxon>Pseudomonadota</taxon>
        <taxon>Gammaproteobacteria</taxon>
        <taxon>Pasteurellales</taxon>
        <taxon>Pasteurellaceae</taxon>
        <taxon>Gallibacterium</taxon>
    </lineage>
</organism>
<dbReference type="EMBL" id="CP126975">
    <property type="protein sequence ID" value="WIM79784.1"/>
    <property type="molecule type" value="Genomic_DNA"/>
</dbReference>
<dbReference type="EMBL" id="DYVQ01000034">
    <property type="protein sequence ID" value="HJF73467.1"/>
    <property type="molecule type" value="Genomic_DNA"/>
</dbReference>
<dbReference type="OrthoDB" id="9807293at2"/>
<gene>
    <name evidence="11" type="primary">glpF</name>
    <name evidence="9" type="ORF">K8W15_04570</name>
    <name evidence="11" type="ORF">NCTC11413_00116</name>
    <name evidence="12" type="ORF">QP018_00565</name>
    <name evidence="10" type="ORF">QV03_09085</name>
</gene>
<dbReference type="PRINTS" id="PR00783">
    <property type="entry name" value="MINTRINSICP"/>
</dbReference>
<dbReference type="InterPro" id="IPR050363">
    <property type="entry name" value="MIP/Aquaporin"/>
</dbReference>
<dbReference type="InterPro" id="IPR022357">
    <property type="entry name" value="MIP_CS"/>
</dbReference>
<dbReference type="InterPro" id="IPR000425">
    <property type="entry name" value="MIP"/>
</dbReference>
<dbReference type="CDD" id="cd00333">
    <property type="entry name" value="MIP"/>
    <property type="match status" value="1"/>
</dbReference>
<dbReference type="GO" id="GO:0005886">
    <property type="term" value="C:plasma membrane"/>
    <property type="evidence" value="ECO:0007669"/>
    <property type="project" value="TreeGrafter"/>
</dbReference>
<dbReference type="RefSeq" id="WP_013745548.1">
    <property type="nucleotide sequence ID" value="NZ_AP035889.1"/>
</dbReference>
<keyword evidence="3 7" id="KW-0813">Transport</keyword>
<keyword evidence="6 8" id="KW-0472">Membrane</keyword>
<sequence length="268" mass="27956">MALDHSLKGQCIAEFLGTALLIFFGCGCVAAARVAGASFGLWEISIVWGMGVALAVYLTAGVSGAHLNPAVTIALWKFACFDGKKVVPFIIAQMLGGFFGAAVVYFLYRGVIIDYETTQHIVRGSAESLFTAGIFSTYSNPHIDLLTAGAVEFILTATLVGVILALTDDGNGVPRGALAPLLIGILIAVLGGAMGPLTGFAMNPARDFGPKLFAALSGWGEIAMTGGHVIPYALVPIIAPILGGLFGAWGYRRFIGRNLPCNSCKIDN</sequence>
<evidence type="ECO:0000256" key="6">
    <source>
        <dbReference type="ARBA" id="ARBA00023136"/>
    </source>
</evidence>
<keyword evidence="4 7" id="KW-0812">Transmembrane</keyword>
<feature type="transmembrane region" description="Helical" evidence="8">
    <location>
        <begin position="145"/>
        <end position="166"/>
    </location>
</feature>
<evidence type="ECO:0000256" key="7">
    <source>
        <dbReference type="RuleBase" id="RU000477"/>
    </source>
</evidence>
<dbReference type="NCBIfam" id="TIGR00861">
    <property type="entry name" value="MIP"/>
    <property type="match status" value="1"/>
</dbReference>
<feature type="transmembrane region" description="Helical" evidence="8">
    <location>
        <begin position="178"/>
        <end position="202"/>
    </location>
</feature>
<dbReference type="Gene3D" id="1.20.1080.10">
    <property type="entry name" value="Glycerol uptake facilitator protein"/>
    <property type="match status" value="1"/>
</dbReference>
<dbReference type="GO" id="GO:0015254">
    <property type="term" value="F:glycerol channel activity"/>
    <property type="evidence" value="ECO:0007669"/>
    <property type="project" value="TreeGrafter"/>
</dbReference>
<reference evidence="11 14" key="2">
    <citation type="submission" date="2018-06" db="EMBL/GenBank/DDBJ databases">
        <authorList>
            <consortium name="Pathogen Informatics"/>
            <person name="Doyle S."/>
        </authorList>
    </citation>
    <scope>NUCLEOTIDE SEQUENCE [LARGE SCALE GENOMIC DNA]</scope>
    <source>
        <strain evidence="11 14">NCTC11413</strain>
    </source>
</reference>
<evidence type="ECO:0000256" key="3">
    <source>
        <dbReference type="ARBA" id="ARBA00022448"/>
    </source>
</evidence>
<feature type="transmembrane region" description="Helical" evidence="8">
    <location>
        <begin position="86"/>
        <end position="108"/>
    </location>
</feature>
<comment type="similarity">
    <text evidence="2 7">Belongs to the MIP/aquaporin (TC 1.A.8) family.</text>
</comment>
<reference evidence="9" key="3">
    <citation type="journal article" date="2021" name="PeerJ">
        <title>Extensive microbial diversity within the chicken gut microbiome revealed by metagenomics and culture.</title>
        <authorList>
            <person name="Gilroy R."/>
            <person name="Ravi A."/>
            <person name="Getino M."/>
            <person name="Pursley I."/>
            <person name="Horton D.L."/>
            <person name="Alikhan N.F."/>
            <person name="Baker D."/>
            <person name="Gharbi K."/>
            <person name="Hall N."/>
            <person name="Watson M."/>
            <person name="Adriaenssens E.M."/>
            <person name="Foster-Nyarko E."/>
            <person name="Jarju S."/>
            <person name="Secka A."/>
            <person name="Antonio M."/>
            <person name="Oren A."/>
            <person name="Chaudhuri R.R."/>
            <person name="La Ragione R."/>
            <person name="Hildebrand F."/>
            <person name="Pallen M.J."/>
        </authorList>
    </citation>
    <scope>NUCLEOTIDE SEQUENCE</scope>
    <source>
        <strain evidence="9">ChiHjej11B10-15683</strain>
    </source>
</reference>
<proteinExistence type="inferred from homology"/>
<dbReference type="Proteomes" id="UP000092643">
    <property type="component" value="Unassembled WGS sequence"/>
</dbReference>
<reference evidence="12 15" key="5">
    <citation type="submission" date="2023-06" db="EMBL/GenBank/DDBJ databases">
        <title>Complete Genome Sequence of Gallibacterium anatis Strain BJF12, Isolated from a chicken with diarrhea.</title>
        <authorList>
            <person name="Guo F."/>
            <person name="Bu W."/>
            <person name="Xu F."/>
            <person name="Wen T."/>
        </authorList>
    </citation>
    <scope>NUCLEOTIDE SEQUENCE [LARGE SCALE GENOMIC DNA]</scope>
    <source>
        <strain evidence="12 15">BJF12</strain>
    </source>
</reference>
<dbReference type="EMBL" id="UGGZ01000001">
    <property type="protein sequence ID" value="STO37033.1"/>
    <property type="molecule type" value="Genomic_DNA"/>
</dbReference>
<evidence type="ECO:0000313" key="11">
    <source>
        <dbReference type="EMBL" id="STO37033.1"/>
    </source>
</evidence>
<reference evidence="10 13" key="1">
    <citation type="submission" date="2014-11" db="EMBL/GenBank/DDBJ databases">
        <title>Pan-genome of Gallibacterium spp.</title>
        <authorList>
            <person name="Kudirkiene E."/>
            <person name="Bojesen A.M."/>
        </authorList>
    </citation>
    <scope>NUCLEOTIDE SEQUENCE [LARGE SCALE GENOMIC DNA]</scope>
    <source>
        <strain evidence="10 13">F 279</strain>
    </source>
</reference>
<dbReference type="PROSITE" id="PS00221">
    <property type="entry name" value="MIP"/>
    <property type="match status" value="1"/>
</dbReference>
<evidence type="ECO:0000313" key="14">
    <source>
        <dbReference type="Proteomes" id="UP000254232"/>
    </source>
</evidence>
<dbReference type="SUPFAM" id="SSF81338">
    <property type="entry name" value="Aquaporin-like"/>
    <property type="match status" value="1"/>
</dbReference>
<evidence type="ECO:0000313" key="10">
    <source>
        <dbReference type="EMBL" id="OBW97777.1"/>
    </source>
</evidence>
<keyword evidence="5 8" id="KW-1133">Transmembrane helix</keyword>
<dbReference type="Proteomes" id="UP000749334">
    <property type="component" value="Unassembled WGS sequence"/>
</dbReference>
<evidence type="ECO:0000256" key="2">
    <source>
        <dbReference type="ARBA" id="ARBA00006175"/>
    </source>
</evidence>
<keyword evidence="15" id="KW-1185">Reference proteome</keyword>
<evidence type="ECO:0000256" key="1">
    <source>
        <dbReference type="ARBA" id="ARBA00004141"/>
    </source>
</evidence>
<evidence type="ECO:0000313" key="15">
    <source>
        <dbReference type="Proteomes" id="UP001226750"/>
    </source>
</evidence>
<feature type="transmembrane region" description="Helical" evidence="8">
    <location>
        <begin position="46"/>
        <end position="65"/>
    </location>
</feature>
<dbReference type="GeneID" id="77263249"/>
<dbReference type="PANTHER" id="PTHR43829">
    <property type="entry name" value="AQUAPORIN OR AQUAGLYCEROPORIN RELATED"/>
    <property type="match status" value="1"/>
</dbReference>
<dbReference type="EMBL" id="JTJO01000040">
    <property type="protein sequence ID" value="OBW97777.1"/>
    <property type="molecule type" value="Genomic_DNA"/>
</dbReference>
<feature type="transmembrane region" description="Helical" evidence="8">
    <location>
        <begin position="12"/>
        <end position="34"/>
    </location>
</feature>
<dbReference type="PATRIC" id="fig|750.21.peg.1600"/>
<evidence type="ECO:0000313" key="12">
    <source>
        <dbReference type="EMBL" id="WIM79784.1"/>
    </source>
</evidence>
<protein>
    <submittedName>
        <fullName evidence="11">Aquaglyceroporin</fullName>
    </submittedName>
    <submittedName>
        <fullName evidence="9 12">Aquaporin</fullName>
    </submittedName>
    <submittedName>
        <fullName evidence="10">Glycerol uptake facilitator GlpF</fullName>
    </submittedName>
</protein>
<comment type="subcellular location">
    <subcellularLocation>
        <location evidence="1">Membrane</location>
        <topology evidence="1">Multi-pass membrane protein</topology>
    </subcellularLocation>
</comment>
<dbReference type="AlphaFoldDB" id="A0A0A2XCF9"/>
<feature type="transmembrane region" description="Helical" evidence="8">
    <location>
        <begin position="229"/>
        <end position="249"/>
    </location>
</feature>
<evidence type="ECO:0000313" key="13">
    <source>
        <dbReference type="Proteomes" id="UP000092643"/>
    </source>
</evidence>
<dbReference type="Pfam" id="PF00230">
    <property type="entry name" value="MIP"/>
    <property type="match status" value="1"/>
</dbReference>
<dbReference type="InterPro" id="IPR023271">
    <property type="entry name" value="Aquaporin-like"/>
</dbReference>
<dbReference type="Proteomes" id="UP001226750">
    <property type="component" value="Chromosome"/>
</dbReference>
<reference evidence="9" key="4">
    <citation type="submission" date="2021-09" db="EMBL/GenBank/DDBJ databases">
        <authorList>
            <person name="Gilroy R."/>
        </authorList>
    </citation>
    <scope>NUCLEOTIDE SEQUENCE</scope>
    <source>
        <strain evidence="9">ChiHjej11B10-15683</strain>
    </source>
</reference>
<dbReference type="OMA" id="WGFAVLT"/>
<name>A0A0A2XCF9_9PAST</name>
<accession>A0A0A2XCF9</accession>
<evidence type="ECO:0000256" key="4">
    <source>
        <dbReference type="ARBA" id="ARBA00022692"/>
    </source>
</evidence>
<dbReference type="Proteomes" id="UP000254232">
    <property type="component" value="Unassembled WGS sequence"/>
</dbReference>
<evidence type="ECO:0000313" key="9">
    <source>
        <dbReference type="EMBL" id="HJF73467.1"/>
    </source>
</evidence>
<evidence type="ECO:0000256" key="8">
    <source>
        <dbReference type="SAM" id="Phobius"/>
    </source>
</evidence>
<evidence type="ECO:0000256" key="5">
    <source>
        <dbReference type="ARBA" id="ARBA00022989"/>
    </source>
</evidence>